<name>A0ABS1K3P6_9MICC</name>
<reference evidence="1 2" key="1">
    <citation type="submission" date="2021-01" db="EMBL/GenBank/DDBJ databases">
        <title>Genome public.</title>
        <authorList>
            <person name="Liu C."/>
            <person name="Sun Q."/>
        </authorList>
    </citation>
    <scope>NUCLEOTIDE SEQUENCE [LARGE SCALE GENOMIC DNA]</scope>
    <source>
        <strain evidence="1 2">JC656</strain>
    </source>
</reference>
<keyword evidence="2" id="KW-1185">Reference proteome</keyword>
<organism evidence="1 2">
    <name type="scientific">Sinomonas cellulolyticus</name>
    <dbReference type="NCBI Taxonomy" id="2801916"/>
    <lineage>
        <taxon>Bacteria</taxon>
        <taxon>Bacillati</taxon>
        <taxon>Actinomycetota</taxon>
        <taxon>Actinomycetes</taxon>
        <taxon>Micrococcales</taxon>
        <taxon>Micrococcaceae</taxon>
        <taxon>Sinomonas</taxon>
    </lineage>
</organism>
<comment type="caution">
    <text evidence="1">The sequence shown here is derived from an EMBL/GenBank/DDBJ whole genome shotgun (WGS) entry which is preliminary data.</text>
</comment>
<evidence type="ECO:0000313" key="2">
    <source>
        <dbReference type="Proteomes" id="UP000639051"/>
    </source>
</evidence>
<gene>
    <name evidence="1" type="ORF">JJE72_12415</name>
</gene>
<evidence type="ECO:0000313" key="1">
    <source>
        <dbReference type="EMBL" id="MBL0706305.1"/>
    </source>
</evidence>
<sequence>MEERFDRLEQQIGSVAGQLATLAQQVSKGFEGQQRQINELKDDVSGLKMALERKVDTDVFLEHLDGIREFLEDERLERTAGAAKLDRHEAWIEVASPKLGVSYPIDGPSLAA</sequence>
<dbReference type="Proteomes" id="UP000639051">
    <property type="component" value="Unassembled WGS sequence"/>
</dbReference>
<proteinExistence type="predicted"/>
<accession>A0ABS1K3P6</accession>
<dbReference type="RefSeq" id="WP_189692713.1">
    <property type="nucleotide sequence ID" value="NZ_BNCM01000003.1"/>
</dbReference>
<protein>
    <submittedName>
        <fullName evidence="1">Uncharacterized protein</fullName>
    </submittedName>
</protein>
<dbReference type="EMBL" id="JAERRC010000030">
    <property type="protein sequence ID" value="MBL0706305.1"/>
    <property type="molecule type" value="Genomic_DNA"/>
</dbReference>